<protein>
    <submittedName>
        <fullName evidence="3">Uncharacterized protein</fullName>
    </submittedName>
</protein>
<name>A0A915EPG4_9BILA</name>
<dbReference type="AlphaFoldDB" id="A0A915EPG4"/>
<evidence type="ECO:0000313" key="3">
    <source>
        <dbReference type="WBParaSite" id="jg8090"/>
    </source>
</evidence>
<feature type="region of interest" description="Disordered" evidence="1">
    <location>
        <begin position="43"/>
        <end position="88"/>
    </location>
</feature>
<keyword evidence="2" id="KW-1185">Reference proteome</keyword>
<evidence type="ECO:0000313" key="2">
    <source>
        <dbReference type="Proteomes" id="UP000887574"/>
    </source>
</evidence>
<accession>A0A915EPG4</accession>
<proteinExistence type="predicted"/>
<dbReference type="WBParaSite" id="jg8090">
    <property type="protein sequence ID" value="jg8090"/>
    <property type="gene ID" value="jg8090"/>
</dbReference>
<sequence>MEVLPPVGSGPGTHQNDFFSFENLVNGKRKGLVTNSLVKKPYSQLPPIPSLPRHSFSTNNDFDGGNGGKNNQLCVNNSIDPIRRLSAL</sequence>
<dbReference type="Proteomes" id="UP000887574">
    <property type="component" value="Unplaced"/>
</dbReference>
<evidence type="ECO:0000256" key="1">
    <source>
        <dbReference type="SAM" id="MobiDB-lite"/>
    </source>
</evidence>
<reference evidence="3" key="1">
    <citation type="submission" date="2022-11" db="UniProtKB">
        <authorList>
            <consortium name="WormBaseParasite"/>
        </authorList>
    </citation>
    <scope>IDENTIFICATION</scope>
</reference>
<organism evidence="2 3">
    <name type="scientific">Ditylenchus dipsaci</name>
    <dbReference type="NCBI Taxonomy" id="166011"/>
    <lineage>
        <taxon>Eukaryota</taxon>
        <taxon>Metazoa</taxon>
        <taxon>Ecdysozoa</taxon>
        <taxon>Nematoda</taxon>
        <taxon>Chromadorea</taxon>
        <taxon>Rhabditida</taxon>
        <taxon>Tylenchina</taxon>
        <taxon>Tylenchomorpha</taxon>
        <taxon>Sphaerularioidea</taxon>
        <taxon>Anguinidae</taxon>
        <taxon>Anguininae</taxon>
        <taxon>Ditylenchus</taxon>
    </lineage>
</organism>